<dbReference type="STRING" id="1793.AWC04_09445"/>
<dbReference type="EMBL" id="LQOJ01000031">
    <property type="protein sequence ID" value="ORV04357.1"/>
    <property type="molecule type" value="Genomic_DNA"/>
</dbReference>
<gene>
    <name evidence="1" type="ORF">AWC04_09445</name>
</gene>
<dbReference type="Proteomes" id="UP000193484">
    <property type="component" value="Unassembled WGS sequence"/>
</dbReference>
<accession>A0A1X1RFC5</accession>
<comment type="caution">
    <text evidence="1">The sequence shown here is derived from an EMBL/GenBank/DDBJ whole genome shotgun (WGS) entry which is preliminary data.</text>
</comment>
<keyword evidence="2" id="KW-1185">Reference proteome</keyword>
<sequence length="204" mass="20941">MIAAGFAVNAAVPGAAELPAGAPAELRDTVDRVRGWFGDPGRYRHFLGAAMVLPAGDTEVLRSAAVLAGWRAGVLRLRADALARAAALPAAVTEAALGLPAGGAAGFLAGQARDPFHFPGAAPFIGLAGGFRGLGGPWLQPPDRVHTTGAATVAARTGTQWWQLTADVFGVLIRPVEDPQPAAPGLLTADLGTSYHVWLSRCPR</sequence>
<dbReference type="RefSeq" id="WP_085095388.1">
    <property type="nucleotide sequence ID" value="NZ_AP022603.1"/>
</dbReference>
<name>A0A1X1RFC5_MYCFA</name>
<proteinExistence type="predicted"/>
<protein>
    <submittedName>
        <fullName evidence="1">Uncharacterized protein</fullName>
    </submittedName>
</protein>
<dbReference type="AlphaFoldDB" id="A0A1X1RFC5"/>
<reference evidence="1 2" key="1">
    <citation type="submission" date="2016-01" db="EMBL/GenBank/DDBJ databases">
        <title>The new phylogeny of the genus Mycobacterium.</title>
        <authorList>
            <person name="Tarcisio F."/>
            <person name="Conor M."/>
            <person name="Antonella G."/>
            <person name="Elisabetta G."/>
            <person name="Giulia F.S."/>
            <person name="Sara T."/>
            <person name="Anna F."/>
            <person name="Clotilde B."/>
            <person name="Roberto B."/>
            <person name="Veronica D.S."/>
            <person name="Fabio R."/>
            <person name="Monica P."/>
            <person name="Olivier J."/>
            <person name="Enrico T."/>
            <person name="Nicola S."/>
        </authorList>
    </citation>
    <scope>NUCLEOTIDE SEQUENCE [LARGE SCALE GENOMIC DNA]</scope>
    <source>
        <strain evidence="1 2">DSM 44179</strain>
    </source>
</reference>
<organism evidence="1 2">
    <name type="scientific">Mycolicibacterium fallax</name>
    <name type="common">Mycobacterium fallax</name>
    <dbReference type="NCBI Taxonomy" id="1793"/>
    <lineage>
        <taxon>Bacteria</taxon>
        <taxon>Bacillati</taxon>
        <taxon>Actinomycetota</taxon>
        <taxon>Actinomycetes</taxon>
        <taxon>Mycobacteriales</taxon>
        <taxon>Mycobacteriaceae</taxon>
        <taxon>Mycolicibacterium</taxon>
    </lineage>
</organism>
<dbReference type="OrthoDB" id="4617508at2"/>
<evidence type="ECO:0000313" key="2">
    <source>
        <dbReference type="Proteomes" id="UP000193484"/>
    </source>
</evidence>
<evidence type="ECO:0000313" key="1">
    <source>
        <dbReference type="EMBL" id="ORV04357.1"/>
    </source>
</evidence>